<accession>A0A1S8BHV8</accession>
<feature type="region of interest" description="Disordered" evidence="1">
    <location>
        <begin position="381"/>
        <end position="492"/>
    </location>
</feature>
<evidence type="ECO:0000256" key="1">
    <source>
        <dbReference type="SAM" id="MobiDB-lite"/>
    </source>
</evidence>
<gene>
    <name evidence="2" type="ORF">BK809_0007122</name>
</gene>
<feature type="region of interest" description="Disordered" evidence="1">
    <location>
        <begin position="207"/>
        <end position="239"/>
    </location>
</feature>
<feature type="compositionally biased region" description="Basic and acidic residues" evidence="1">
    <location>
        <begin position="653"/>
        <end position="680"/>
    </location>
</feature>
<evidence type="ECO:0000313" key="2">
    <source>
        <dbReference type="EMBL" id="OMP87036.1"/>
    </source>
</evidence>
<dbReference type="EMBL" id="MSZU01000076">
    <property type="protein sequence ID" value="OMP87036.1"/>
    <property type="molecule type" value="Genomic_DNA"/>
</dbReference>
<dbReference type="SUPFAM" id="SSF53474">
    <property type="entry name" value="alpha/beta-Hydrolases"/>
    <property type="match status" value="1"/>
</dbReference>
<dbReference type="OrthoDB" id="3248508at2759"/>
<dbReference type="Gene3D" id="3.40.50.1820">
    <property type="entry name" value="alpha/beta hydrolase"/>
    <property type="match status" value="1"/>
</dbReference>
<feature type="compositionally biased region" description="Acidic residues" evidence="1">
    <location>
        <begin position="615"/>
        <end position="628"/>
    </location>
</feature>
<name>A0A1S8BHV8_9PEZI</name>
<feature type="region of interest" description="Disordered" evidence="1">
    <location>
        <begin position="514"/>
        <end position="741"/>
    </location>
</feature>
<proteinExistence type="predicted"/>
<dbReference type="PANTHER" id="PTHR47842">
    <property type="entry name" value="EXPRESSED PROTEIN"/>
    <property type="match status" value="1"/>
</dbReference>
<feature type="compositionally biased region" description="Polar residues" evidence="1">
    <location>
        <begin position="442"/>
        <end position="458"/>
    </location>
</feature>
<feature type="compositionally biased region" description="Polar residues" evidence="1">
    <location>
        <begin position="218"/>
        <end position="238"/>
    </location>
</feature>
<reference evidence="2 3" key="1">
    <citation type="submission" date="2017-01" db="EMBL/GenBank/DDBJ databases">
        <title>Draft genome sequence of Diplodia seriata F98.1, a fungal species involved in grapevine trunk diseases.</title>
        <authorList>
            <person name="Robert-Siegwald G."/>
            <person name="Vallet J."/>
            <person name="Abou-Mansour E."/>
            <person name="Xu J."/>
            <person name="Rey P."/>
            <person name="Bertsch C."/>
            <person name="Rego C."/>
            <person name="Larignon P."/>
            <person name="Fontaine F."/>
            <person name="Lebrun M.-H."/>
        </authorList>
    </citation>
    <scope>NUCLEOTIDE SEQUENCE [LARGE SCALE GENOMIC DNA]</scope>
    <source>
        <strain evidence="2 3">F98.1</strain>
    </source>
</reference>
<dbReference type="Proteomes" id="UP000190776">
    <property type="component" value="Unassembled WGS sequence"/>
</dbReference>
<dbReference type="InterPro" id="IPR029058">
    <property type="entry name" value="AB_hydrolase_fold"/>
</dbReference>
<feature type="compositionally biased region" description="Basic and acidic residues" evidence="1">
    <location>
        <begin position="471"/>
        <end position="492"/>
    </location>
</feature>
<evidence type="ECO:0000313" key="3">
    <source>
        <dbReference type="Proteomes" id="UP000190776"/>
    </source>
</evidence>
<feature type="compositionally biased region" description="Low complexity" evidence="1">
    <location>
        <begin position="629"/>
        <end position="643"/>
    </location>
</feature>
<dbReference type="PANTHER" id="PTHR47842:SF3">
    <property type="entry name" value="DUF676 DOMAIN-CONTAINING PROTEIN"/>
    <property type="match status" value="1"/>
</dbReference>
<organism evidence="2 3">
    <name type="scientific">Diplodia seriata</name>
    <dbReference type="NCBI Taxonomy" id="420778"/>
    <lineage>
        <taxon>Eukaryota</taxon>
        <taxon>Fungi</taxon>
        <taxon>Dikarya</taxon>
        <taxon>Ascomycota</taxon>
        <taxon>Pezizomycotina</taxon>
        <taxon>Dothideomycetes</taxon>
        <taxon>Dothideomycetes incertae sedis</taxon>
        <taxon>Botryosphaeriales</taxon>
        <taxon>Botryosphaeriaceae</taxon>
        <taxon>Diplodia</taxon>
    </lineage>
</organism>
<feature type="compositionally biased region" description="Basic and acidic residues" evidence="1">
    <location>
        <begin position="514"/>
        <end position="605"/>
    </location>
</feature>
<comment type="caution">
    <text evidence="2">The sequence shown here is derived from an EMBL/GenBank/DDBJ whole genome shotgun (WGS) entry which is preliminary data.</text>
</comment>
<dbReference type="AlphaFoldDB" id="A0A1S8BHV8"/>
<sequence length="801" mass="89889">MQKPPPPLPRRAHADTVNLSPHREAPPPYAEADDHASGMHPLHALATNDPRSSSTQSLVPAAGQVRDGRRKLLLVYIHGFMGDETSFQSFPAHVHNLVTVTLRETHVVHTKIYPKYRARNTIEYATEQFSRWLTPHADPDTDIILLGHSMGGLVSAEVVLLPPHGPAAFMHQAFRHRILGIINFDVPFLGMHPGIISAGLSSIFRPAEDKSPEHNAQAAGQATQSYHNHPSAHSSVSTLDLGPPLRNETLFSANPNDPNYNPRFDNDVVLPVRKGWENALHFITKHSDGLVQAGRQYVKSHLEFGGAMADYPALSKRYKRVRALEDEDEAKRRTAVASVGHNPPEVPRVRFVNFYTASTGRPKKPKTPEAGVASNDFGMSDLSLASSSQDQRRSLSHSQTLSPQISVDEYEEDAQQSAQYSPKDEVLRELSPAPLSDHDLTPTHSLGHQSSMPATLSNLDLDIPEPPVEPPHPDLEACPDAESRKTSTKEYEQALKEYKRAVKDRNSLIKQKAKAEEKLAKEAKKEEKKAQKAKKEEEKAKKDEEKARKEEEKAQKARAKEEKEQAKQEHAESQMSGEELRLEKERLRVEAEGQRMAEAERERMRVQRRMLGLPPEDESSEAVQEEQVEAVQQEQQVEAAPQERPTEAVQQEEPLKLDQQEEPVKLVHGEQRVEPSEHGRSTSLTPSLSHLERSTPSPSPSLPRRQTSQATSRSAPPDSEKKKRDRKFCVTPSKDPRTGQRDPAWIRVFMDGYDEVSAHCGLFFMGETYERLVGEVAEKIEHWVLDDLSERAVRELESQII</sequence>
<dbReference type="STRING" id="420778.A0A1S8BHV8"/>
<feature type="region of interest" description="Disordered" evidence="1">
    <location>
        <begin position="1"/>
        <end position="63"/>
    </location>
</feature>
<feature type="compositionally biased region" description="Polar residues" evidence="1">
    <location>
        <begin position="49"/>
        <end position="58"/>
    </location>
</feature>
<protein>
    <submittedName>
        <fullName evidence="2">Reticulocyte-binding protein 2-like protein a</fullName>
    </submittedName>
</protein>